<keyword evidence="1 2" id="KW-0597">Phosphoprotein</keyword>
<dbReference type="EMBL" id="RWIS01000004">
    <property type="protein sequence ID" value="RSK34591.1"/>
    <property type="molecule type" value="Genomic_DNA"/>
</dbReference>
<dbReference type="GO" id="GO:0003677">
    <property type="term" value="F:DNA binding"/>
    <property type="evidence" value="ECO:0007669"/>
    <property type="project" value="UniProtKB-KW"/>
</dbReference>
<feature type="domain" description="Response regulatory" evidence="3">
    <location>
        <begin position="6"/>
        <end position="118"/>
    </location>
</feature>
<feature type="modified residue" description="4-aspartylphosphate" evidence="2">
    <location>
        <position position="57"/>
    </location>
</feature>
<keyword evidence="5" id="KW-1185">Reference proteome</keyword>
<accession>A0A3R9ML45</accession>
<dbReference type="OrthoDB" id="1646880at2"/>
<dbReference type="InterPro" id="IPR001789">
    <property type="entry name" value="Sig_transdc_resp-reg_receiver"/>
</dbReference>
<dbReference type="PANTHER" id="PTHR44591:SF3">
    <property type="entry name" value="RESPONSE REGULATORY DOMAIN-CONTAINING PROTEIN"/>
    <property type="match status" value="1"/>
</dbReference>
<organism evidence="4 5">
    <name type="scientific">Hymenobacter metallilatus</name>
    <dbReference type="NCBI Taxonomy" id="2493666"/>
    <lineage>
        <taxon>Bacteria</taxon>
        <taxon>Pseudomonadati</taxon>
        <taxon>Bacteroidota</taxon>
        <taxon>Cytophagia</taxon>
        <taxon>Cytophagales</taxon>
        <taxon>Hymenobacteraceae</taxon>
        <taxon>Hymenobacter</taxon>
    </lineage>
</organism>
<gene>
    <name evidence="4" type="ORF">EI290_08170</name>
</gene>
<proteinExistence type="predicted"/>
<evidence type="ECO:0000313" key="4">
    <source>
        <dbReference type="EMBL" id="RSK34591.1"/>
    </source>
</evidence>
<evidence type="ECO:0000313" key="5">
    <source>
        <dbReference type="Proteomes" id="UP000280066"/>
    </source>
</evidence>
<dbReference type="Pfam" id="PF00072">
    <property type="entry name" value="Response_reg"/>
    <property type="match status" value="1"/>
</dbReference>
<dbReference type="Proteomes" id="UP000280066">
    <property type="component" value="Unassembled WGS sequence"/>
</dbReference>
<dbReference type="Gene3D" id="3.40.50.2300">
    <property type="match status" value="1"/>
</dbReference>
<comment type="caution">
    <text evidence="4">The sequence shown here is derived from an EMBL/GenBank/DDBJ whole genome shotgun (WGS) entry which is preliminary data.</text>
</comment>
<evidence type="ECO:0000259" key="3">
    <source>
        <dbReference type="PROSITE" id="PS50110"/>
    </source>
</evidence>
<protein>
    <submittedName>
        <fullName evidence="4">DNA-binding response regulator</fullName>
    </submittedName>
</protein>
<dbReference type="SUPFAM" id="SSF52172">
    <property type="entry name" value="CheY-like"/>
    <property type="match status" value="1"/>
</dbReference>
<keyword evidence="4" id="KW-0238">DNA-binding</keyword>
<dbReference type="PANTHER" id="PTHR44591">
    <property type="entry name" value="STRESS RESPONSE REGULATOR PROTEIN 1"/>
    <property type="match status" value="1"/>
</dbReference>
<dbReference type="InterPro" id="IPR050595">
    <property type="entry name" value="Bact_response_regulator"/>
</dbReference>
<sequence>MTTLLRCLIVDDNSVNRTLLQQMVRITPGLELVGALPDATTCLALLARQAVDVLLLDVEMPCLSGLELVRLLGPLAPAVVLVTASPEYAPEAAALRVADFLLKPFSYERFGQAIRRAQAAHLLGRRLLVRR</sequence>
<name>A0A3R9ML45_9BACT</name>
<dbReference type="GO" id="GO:0000160">
    <property type="term" value="P:phosphorelay signal transduction system"/>
    <property type="evidence" value="ECO:0007669"/>
    <property type="project" value="InterPro"/>
</dbReference>
<reference evidence="4 5" key="1">
    <citation type="submission" date="2018-12" db="EMBL/GenBank/DDBJ databases">
        <authorList>
            <person name="Feng G."/>
            <person name="Zhu H."/>
        </authorList>
    </citation>
    <scope>NUCLEOTIDE SEQUENCE [LARGE SCALE GENOMIC DNA]</scope>
    <source>
        <strain evidence="4 5">9PBR-2</strain>
    </source>
</reference>
<dbReference type="PROSITE" id="PS50110">
    <property type="entry name" value="RESPONSE_REGULATORY"/>
    <property type="match status" value="1"/>
</dbReference>
<evidence type="ECO:0000256" key="2">
    <source>
        <dbReference type="PROSITE-ProRule" id="PRU00169"/>
    </source>
</evidence>
<dbReference type="SMART" id="SM00448">
    <property type="entry name" value="REC"/>
    <property type="match status" value="1"/>
</dbReference>
<dbReference type="InterPro" id="IPR011006">
    <property type="entry name" value="CheY-like_superfamily"/>
</dbReference>
<dbReference type="RefSeq" id="WP_125428556.1">
    <property type="nucleotide sequence ID" value="NZ_RWIS01000004.1"/>
</dbReference>
<evidence type="ECO:0000256" key="1">
    <source>
        <dbReference type="ARBA" id="ARBA00022553"/>
    </source>
</evidence>
<dbReference type="AlphaFoldDB" id="A0A3R9ML45"/>